<keyword evidence="2" id="KW-1185">Reference proteome</keyword>
<gene>
    <name evidence="1" type="ORF">CLMAG_10670</name>
</gene>
<evidence type="ECO:0000313" key="1">
    <source>
        <dbReference type="EMBL" id="KZL94014.1"/>
    </source>
</evidence>
<dbReference type="Proteomes" id="UP000076603">
    <property type="component" value="Unassembled WGS sequence"/>
</dbReference>
<protein>
    <submittedName>
        <fullName evidence="1">Uncharacterized protein</fullName>
    </submittedName>
</protein>
<evidence type="ECO:0000313" key="2">
    <source>
        <dbReference type="Proteomes" id="UP000076603"/>
    </source>
</evidence>
<dbReference type="AlphaFoldDB" id="A0A162UKA8"/>
<accession>A0A162UKA8</accession>
<dbReference type="OrthoDB" id="42613at2"/>
<dbReference type="RefSeq" id="WP_066618866.1">
    <property type="nucleotide sequence ID" value="NZ_FQXL01000010.1"/>
</dbReference>
<organism evidence="1 2">
    <name type="scientific">Clostridium magnum DSM 2767</name>
    <dbReference type="NCBI Taxonomy" id="1121326"/>
    <lineage>
        <taxon>Bacteria</taxon>
        <taxon>Bacillati</taxon>
        <taxon>Bacillota</taxon>
        <taxon>Clostridia</taxon>
        <taxon>Eubacteriales</taxon>
        <taxon>Clostridiaceae</taxon>
        <taxon>Clostridium</taxon>
    </lineage>
</organism>
<name>A0A162UKA8_9CLOT</name>
<dbReference type="PATRIC" id="fig|1121326.3.peg.1026"/>
<dbReference type="EMBL" id="LWAE01000001">
    <property type="protein sequence ID" value="KZL94014.1"/>
    <property type="molecule type" value="Genomic_DNA"/>
</dbReference>
<reference evidence="1 2" key="1">
    <citation type="submission" date="2016-04" db="EMBL/GenBank/DDBJ databases">
        <title>Genome sequence of Clostridium magnum DSM 2767.</title>
        <authorList>
            <person name="Poehlein A."/>
            <person name="Uhlig R."/>
            <person name="Fischer R."/>
            <person name="Bahl H."/>
            <person name="Daniel R."/>
        </authorList>
    </citation>
    <scope>NUCLEOTIDE SEQUENCE [LARGE SCALE GENOMIC DNA]</scope>
    <source>
        <strain evidence="1 2">DSM 2767</strain>
    </source>
</reference>
<sequence length="128" mass="15073">MINELTIIELQNLYGVDYVAVTKRLKEISLIDDNKQKYLEKILEIDGKLENLTKNLGYDNKLNKPSKLRSLMQKDLQLLKSNYDNRYTDYDDLVVIFGYLGCEPETFWYEPYEESNKDADDFISNLLS</sequence>
<comment type="caution">
    <text evidence="1">The sequence shown here is derived from an EMBL/GenBank/DDBJ whole genome shotgun (WGS) entry which is preliminary data.</text>
</comment>
<proteinExistence type="predicted"/>